<dbReference type="SUPFAM" id="SSF51735">
    <property type="entry name" value="NAD(P)-binding Rossmann-fold domains"/>
    <property type="match status" value="2"/>
</dbReference>
<dbReference type="SUPFAM" id="SSF53901">
    <property type="entry name" value="Thiolase-like"/>
    <property type="match status" value="1"/>
</dbReference>
<evidence type="ECO:0000256" key="2">
    <source>
        <dbReference type="ARBA" id="ARBA00022553"/>
    </source>
</evidence>
<sequence>MRLYQDTYNDCMIAPSSVDLLEAHGTGTRIGDKEETAAIDAVFCQNRKEPLPIGSVKSYIGHTEGTSFLASLVKVLVGMENNHILPNINFNTPSRYIDGLIKGRLMVPVEIMPWPEKGSGLAAINSFGIGASNAHVVLKRFRKEKSVEGLLDDGLPRLICVSGRSDACVQVQSILNDIETREIDIEYCRLIQQVFKDSESLHSHRGFIIRSTKDVIERRCTKVARQKPELHLFFSEPNRDIVEIGRQLYELQPFAEAVGSAYMMGFPICPELMYPPINWPVSRGTPMISPIIKWNHEMDWFYTKAVPPQIERKVTVLAKHTELSCVPGHVINGLVVMPATGYLYIVWETFNRLLEVPISVTRVTFENIKFHSVTPISDNCNEFYVTISKITHKFEVIKHVYAFVWYLYLFRGAFRGLEQSDLSGTVSKIKWQKNWITFIDGILQTNLLHLDTRKLLVPSVIEQITIDAPRHFASTNVESRAVHNHRETKIFGSEAVQVRGFSTVSLMPRKVTKPLIECYKFVPLETELPLGAAVRVLVQIFVENSLTFNVKVVEVVENNFETDILGPILEEALNDQPFVESKVLILNTTKSLKSKCLSNESHDANRALREDGVVISRENPNFNSLSSEEFVIASVVKTEKETLILLTKASHFFEYKIITTNLNGSKFDWMEEIQGAVKNEKNVLLVVQDEPLSGVLGFTKCLRRELGGAKFKCVFIMDEDTRFNVSDAFFSQQMQRGLAINILKDGVWGTYRHLLLEDEKEVERQHIFNDLLIPGDYSSLRWVEGPLSLESKKAIVRVFSAGINFKDVIAASGKIPEDGFTKQRLQQSTAQGMEFSGKDLRGRRVMGIVPHGALSTLVEADVSLLWPMPDNWSMEDGASVPITYSTVLYGLVNLARIVHGETILIHSGSRGVGQAAINLALRYKCDIFTTVGSEEKRQFIIDTYPEIPESHIGNSRDCTFEQMVLKYTKGRGVNIVLNSISEQKLEASLRCLARNGRFIEIGRHDLVNNKYISLSHLGGGRRYCGAMLNVFLYDHPSVKVILWNIVHNALEKGIIKPLRCKSYTRDDVEHIYRNMVAGNDIGKMIVKIREEHKPPTVFKGLPRFWCDSHMTYVVVGGLGGFGLELVDWMVLKGARKFLLISRSGIKNGYGASRIRLWKSYGANIHVVIDDISNPEICGQILRNAEQLGPVAGIFNLALVLQDALFENQTEESFIEALTPKATITHNLDKLSRKLCPSLKCFVVFSSISCGRGNMEQTNYGMGNSIAERICEKRKKEGFPGLAIQWGIIGDVCHCFYFFHR</sequence>
<dbReference type="CDD" id="cd05195">
    <property type="entry name" value="enoyl_red"/>
    <property type="match status" value="1"/>
</dbReference>
<dbReference type="SMART" id="SM00822">
    <property type="entry name" value="PKS_KR"/>
    <property type="match status" value="1"/>
</dbReference>
<keyword evidence="1" id="KW-0596">Phosphopantetheine</keyword>
<comment type="caution">
    <text evidence="4">The sequence shown here is derived from an EMBL/GenBank/DDBJ whole genome shotgun (WGS) entry which is preliminary data.</text>
</comment>
<dbReference type="InterPro" id="IPR013149">
    <property type="entry name" value="ADH-like_C"/>
</dbReference>
<evidence type="ECO:0000256" key="1">
    <source>
        <dbReference type="ARBA" id="ARBA00022450"/>
    </source>
</evidence>
<dbReference type="InterPro" id="IPR050091">
    <property type="entry name" value="PKS_NRPS_Biosynth_Enz"/>
</dbReference>
<dbReference type="Proteomes" id="UP001329430">
    <property type="component" value="Chromosome 10"/>
</dbReference>
<dbReference type="SMART" id="SM00829">
    <property type="entry name" value="PKS_ER"/>
    <property type="match status" value="1"/>
</dbReference>
<organism evidence="4 5">
    <name type="scientific">Pyrocoelia pectoralis</name>
    <dbReference type="NCBI Taxonomy" id="417401"/>
    <lineage>
        <taxon>Eukaryota</taxon>
        <taxon>Metazoa</taxon>
        <taxon>Ecdysozoa</taxon>
        <taxon>Arthropoda</taxon>
        <taxon>Hexapoda</taxon>
        <taxon>Insecta</taxon>
        <taxon>Pterygota</taxon>
        <taxon>Neoptera</taxon>
        <taxon>Endopterygota</taxon>
        <taxon>Coleoptera</taxon>
        <taxon>Polyphaga</taxon>
        <taxon>Elateriformia</taxon>
        <taxon>Elateroidea</taxon>
        <taxon>Lampyridae</taxon>
        <taxon>Lampyrinae</taxon>
        <taxon>Pyrocoelia</taxon>
    </lineage>
</organism>
<name>A0AAN7ZCX8_9COLE</name>
<dbReference type="Pfam" id="PF08659">
    <property type="entry name" value="KR"/>
    <property type="match status" value="1"/>
</dbReference>
<gene>
    <name evidence="4" type="ORF">RI129_013252</name>
</gene>
<dbReference type="InterPro" id="IPR013968">
    <property type="entry name" value="PKS_KR"/>
</dbReference>
<feature type="domain" description="Ketosynthase family 3 (KS3)" evidence="3">
    <location>
        <begin position="1"/>
        <end position="140"/>
    </location>
</feature>
<dbReference type="SUPFAM" id="SSF50129">
    <property type="entry name" value="GroES-like"/>
    <property type="match status" value="1"/>
</dbReference>
<dbReference type="EMBL" id="JAVRBK010000010">
    <property type="protein sequence ID" value="KAK5638957.1"/>
    <property type="molecule type" value="Genomic_DNA"/>
</dbReference>
<dbReference type="InterPro" id="IPR049391">
    <property type="entry name" value="FAS_pseudo-KR"/>
</dbReference>
<evidence type="ECO:0000259" key="3">
    <source>
        <dbReference type="PROSITE" id="PS52004"/>
    </source>
</evidence>
<accession>A0AAN7ZCX8</accession>
<keyword evidence="5" id="KW-1185">Reference proteome</keyword>
<dbReference type="GO" id="GO:0016491">
    <property type="term" value="F:oxidoreductase activity"/>
    <property type="evidence" value="ECO:0007669"/>
    <property type="project" value="InterPro"/>
</dbReference>
<evidence type="ECO:0000313" key="4">
    <source>
        <dbReference type="EMBL" id="KAK5638957.1"/>
    </source>
</evidence>
<evidence type="ECO:0000313" key="5">
    <source>
        <dbReference type="Proteomes" id="UP001329430"/>
    </source>
</evidence>
<proteinExistence type="predicted"/>
<dbReference type="Gene3D" id="3.40.50.720">
    <property type="entry name" value="NAD(P)-binding Rossmann-like Domain"/>
    <property type="match status" value="1"/>
</dbReference>
<dbReference type="PANTHER" id="PTHR43775">
    <property type="entry name" value="FATTY ACID SYNTHASE"/>
    <property type="match status" value="1"/>
</dbReference>
<dbReference type="Pfam" id="PF16197">
    <property type="entry name" value="KAsynt_C_assoc"/>
    <property type="match status" value="1"/>
</dbReference>
<dbReference type="Gene3D" id="3.10.129.110">
    <property type="entry name" value="Polyketide synthase dehydratase"/>
    <property type="match status" value="2"/>
</dbReference>
<dbReference type="Pfam" id="PF21149">
    <property type="entry name" value="FAS_pseudo-KR"/>
    <property type="match status" value="1"/>
</dbReference>
<dbReference type="InterPro" id="IPR057326">
    <property type="entry name" value="KR_dom"/>
</dbReference>
<dbReference type="InterPro" id="IPR042104">
    <property type="entry name" value="PKS_dehydratase_sf"/>
</dbReference>
<dbReference type="Gene3D" id="3.40.47.10">
    <property type="match status" value="1"/>
</dbReference>
<dbReference type="InterPro" id="IPR032821">
    <property type="entry name" value="PKS_assoc"/>
</dbReference>
<dbReference type="Gene3D" id="3.30.70.3290">
    <property type="match status" value="1"/>
</dbReference>
<dbReference type="Pfam" id="PF00107">
    <property type="entry name" value="ADH_zinc_N"/>
    <property type="match status" value="1"/>
</dbReference>
<dbReference type="InterPro" id="IPR020841">
    <property type="entry name" value="PKS_Beta-ketoAc_synthase_dom"/>
</dbReference>
<dbReference type="GO" id="GO:0006633">
    <property type="term" value="P:fatty acid biosynthetic process"/>
    <property type="evidence" value="ECO:0007669"/>
    <property type="project" value="TreeGrafter"/>
</dbReference>
<dbReference type="GO" id="GO:0004312">
    <property type="term" value="F:fatty acid synthase activity"/>
    <property type="evidence" value="ECO:0007669"/>
    <property type="project" value="TreeGrafter"/>
</dbReference>
<protein>
    <recommendedName>
        <fullName evidence="3">Ketosynthase family 3 (KS3) domain-containing protein</fullName>
    </recommendedName>
</protein>
<dbReference type="InterPro" id="IPR016039">
    <property type="entry name" value="Thiolase-like"/>
</dbReference>
<reference evidence="4 5" key="1">
    <citation type="journal article" date="2024" name="Insects">
        <title>An Improved Chromosome-Level Genome Assembly of the Firefly Pyrocoelia pectoralis.</title>
        <authorList>
            <person name="Fu X."/>
            <person name="Meyer-Rochow V.B."/>
            <person name="Ballantyne L."/>
            <person name="Zhu X."/>
        </authorList>
    </citation>
    <scope>NUCLEOTIDE SEQUENCE [LARGE SCALE GENOMIC DNA]</scope>
    <source>
        <strain evidence="4">XCY_ONT2</strain>
    </source>
</reference>
<dbReference type="Pfam" id="PF02801">
    <property type="entry name" value="Ketoacyl-synt_C"/>
    <property type="match status" value="1"/>
</dbReference>
<dbReference type="InterPro" id="IPR036291">
    <property type="entry name" value="NAD(P)-bd_dom_sf"/>
</dbReference>
<dbReference type="InterPro" id="IPR014031">
    <property type="entry name" value="Ketoacyl_synth_C"/>
</dbReference>
<keyword evidence="2" id="KW-0597">Phosphoprotein</keyword>
<dbReference type="InterPro" id="IPR020843">
    <property type="entry name" value="ER"/>
</dbReference>
<dbReference type="Gene3D" id="3.90.180.10">
    <property type="entry name" value="Medium-chain alcohol dehydrogenases, catalytic domain"/>
    <property type="match status" value="1"/>
</dbReference>
<dbReference type="PROSITE" id="PS52004">
    <property type="entry name" value="KS3_2"/>
    <property type="match status" value="1"/>
</dbReference>
<dbReference type="SMART" id="SM00825">
    <property type="entry name" value="PKS_KS"/>
    <property type="match status" value="1"/>
</dbReference>
<dbReference type="InterPro" id="IPR011032">
    <property type="entry name" value="GroES-like_sf"/>
</dbReference>
<dbReference type="PANTHER" id="PTHR43775:SF23">
    <property type="entry name" value="FATTY ACID SYNTHASE 3"/>
    <property type="match status" value="1"/>
</dbReference>